<evidence type="ECO:0000256" key="1">
    <source>
        <dbReference type="SAM" id="MobiDB-lite"/>
    </source>
</evidence>
<reference evidence="3 4" key="1">
    <citation type="submission" date="2017-03" db="EMBL/GenBank/DDBJ databases">
        <title>Genomes of endolithic fungi from Antarctica.</title>
        <authorList>
            <person name="Coleine C."/>
            <person name="Masonjones S."/>
            <person name="Stajich J.E."/>
        </authorList>
    </citation>
    <scope>NUCLEOTIDE SEQUENCE [LARGE SCALE GENOMIC DNA]</scope>
    <source>
        <strain evidence="3 4">CCFEE 5311</strain>
    </source>
</reference>
<feature type="compositionally biased region" description="Low complexity" evidence="1">
    <location>
        <begin position="334"/>
        <end position="348"/>
    </location>
</feature>
<sequence length="492" mass="53481">MDWEAMLGMNPFQQQPQEEEEEDDNEDFYGENEETQAGAAADADGDAGDLLSTLMPKEPEAAAQVQWQKAPIPKLELAATSAAERRAENQRQADLLRARLLAKRNNTPLKPLPPRLGTPSNAPMVPPQPAIIPAQQTPAAEVKHDVFQFAGDGVVVPAEVNKPSNGNLDLDALIAEGKHAAEAKAKDEAAAQTAGHAPEPIPASINPVKPNVASEPVEMSKEPAQRAPVQIHHSPATAEKVQHSHILSDVYYTDLAVWLEYTGFHDVEYRTAKLHKHKARRALEAEAAKIQQQLDRLKREEEAEMQALRASVAHPISTPQTAPPLPSTMPSGDAATPATAANGVANGTKRPHSPTPAERSTKRFEEPPTNGFRIRGANDSPTSPQDLERRISYPDVRRRSLDATKSRDPSLERRQAYYKRDGERPGPRPYDAYEPGRDGRPPPPREYNGGRGGAGYRGRGGGGGMQGRESGLPYGSEQAPPARRSGRSGRIY</sequence>
<reference evidence="2" key="2">
    <citation type="submission" date="2023-06" db="EMBL/GenBank/DDBJ databases">
        <title>Black Yeasts Isolated from many extreme environments.</title>
        <authorList>
            <person name="Coleine C."/>
            <person name="Stajich J.E."/>
            <person name="Selbmann L."/>
        </authorList>
    </citation>
    <scope>NUCLEOTIDE SEQUENCE</scope>
    <source>
        <strain evidence="2">CCFEE 5200</strain>
    </source>
</reference>
<dbReference type="EMBL" id="NAJP01000031">
    <property type="protein sequence ID" value="TKA40700.1"/>
    <property type="molecule type" value="Genomic_DNA"/>
</dbReference>
<proteinExistence type="predicted"/>
<accession>A0A4U0UX05</accession>
<keyword evidence="5" id="KW-1185">Reference proteome</keyword>
<feature type="compositionally biased region" description="Acidic residues" evidence="1">
    <location>
        <begin position="17"/>
        <end position="34"/>
    </location>
</feature>
<evidence type="ECO:0000313" key="5">
    <source>
        <dbReference type="Proteomes" id="UP001175353"/>
    </source>
</evidence>
<evidence type="ECO:0000313" key="3">
    <source>
        <dbReference type="EMBL" id="TKA40700.1"/>
    </source>
</evidence>
<dbReference type="Proteomes" id="UP000310066">
    <property type="component" value="Unassembled WGS sequence"/>
</dbReference>
<name>A0A4U0UX05_9PEZI</name>
<feature type="compositionally biased region" description="Basic and acidic residues" evidence="1">
    <location>
        <begin position="386"/>
        <end position="426"/>
    </location>
</feature>
<dbReference type="OrthoDB" id="6103986at2759"/>
<feature type="region of interest" description="Disordered" evidence="1">
    <location>
        <begin position="1"/>
        <end position="67"/>
    </location>
</feature>
<evidence type="ECO:0000313" key="2">
    <source>
        <dbReference type="EMBL" id="KAK0949429.1"/>
    </source>
</evidence>
<dbReference type="EMBL" id="JAUJLE010001167">
    <property type="protein sequence ID" value="KAK0949429.1"/>
    <property type="molecule type" value="Genomic_DNA"/>
</dbReference>
<gene>
    <name evidence="3" type="ORF">B0A54_07969</name>
    <name evidence="2" type="ORF">LTR91_026469</name>
</gene>
<organism evidence="3 4">
    <name type="scientific">Friedmanniomyces endolithicus</name>
    <dbReference type="NCBI Taxonomy" id="329885"/>
    <lineage>
        <taxon>Eukaryota</taxon>
        <taxon>Fungi</taxon>
        <taxon>Dikarya</taxon>
        <taxon>Ascomycota</taxon>
        <taxon>Pezizomycotina</taxon>
        <taxon>Dothideomycetes</taxon>
        <taxon>Dothideomycetidae</taxon>
        <taxon>Mycosphaerellales</taxon>
        <taxon>Teratosphaeriaceae</taxon>
        <taxon>Friedmanniomyces</taxon>
    </lineage>
</organism>
<comment type="caution">
    <text evidence="3">The sequence shown here is derived from an EMBL/GenBank/DDBJ whole genome shotgun (WGS) entry which is preliminary data.</text>
</comment>
<protein>
    <submittedName>
        <fullName evidence="3">Uncharacterized protein</fullName>
    </submittedName>
</protein>
<feature type="compositionally biased region" description="Gly residues" evidence="1">
    <location>
        <begin position="449"/>
        <end position="466"/>
    </location>
</feature>
<feature type="region of interest" description="Disordered" evidence="1">
    <location>
        <begin position="297"/>
        <end position="492"/>
    </location>
</feature>
<dbReference type="Proteomes" id="UP001175353">
    <property type="component" value="Unassembled WGS sequence"/>
</dbReference>
<evidence type="ECO:0000313" key="4">
    <source>
        <dbReference type="Proteomes" id="UP000310066"/>
    </source>
</evidence>
<dbReference type="AlphaFoldDB" id="A0A4U0UX05"/>